<keyword evidence="1" id="KW-0472">Membrane</keyword>
<dbReference type="AlphaFoldDB" id="A0A5B9MIF1"/>
<evidence type="ECO:0000256" key="1">
    <source>
        <dbReference type="SAM" id="Phobius"/>
    </source>
</evidence>
<feature type="transmembrane region" description="Helical" evidence="1">
    <location>
        <begin position="127"/>
        <end position="145"/>
    </location>
</feature>
<dbReference type="InterPro" id="IPR000620">
    <property type="entry name" value="EamA_dom"/>
</dbReference>
<dbReference type="Pfam" id="PF00892">
    <property type="entry name" value="EamA"/>
    <property type="match status" value="2"/>
</dbReference>
<accession>A0A5B9MIF1</accession>
<feature type="transmembrane region" description="Helical" evidence="1">
    <location>
        <begin position="73"/>
        <end position="96"/>
    </location>
</feature>
<feature type="transmembrane region" description="Helical" evidence="1">
    <location>
        <begin position="272"/>
        <end position="290"/>
    </location>
</feature>
<feature type="transmembrane region" description="Helical" evidence="1">
    <location>
        <begin position="45"/>
        <end position="66"/>
    </location>
</feature>
<feature type="domain" description="EamA" evidence="2">
    <location>
        <begin position="154"/>
        <end position="285"/>
    </location>
</feature>
<feature type="domain" description="EamA" evidence="2">
    <location>
        <begin position="18"/>
        <end position="143"/>
    </location>
</feature>
<proteinExistence type="predicted"/>
<dbReference type="SUPFAM" id="SSF103481">
    <property type="entry name" value="Multidrug resistance efflux transporter EmrE"/>
    <property type="match status" value="2"/>
</dbReference>
<evidence type="ECO:0000313" key="3">
    <source>
        <dbReference type="EMBL" id="QEF99776.1"/>
    </source>
</evidence>
<evidence type="ECO:0000259" key="2">
    <source>
        <dbReference type="Pfam" id="PF00892"/>
    </source>
</evidence>
<evidence type="ECO:0000313" key="4">
    <source>
        <dbReference type="Proteomes" id="UP000321353"/>
    </source>
</evidence>
<keyword evidence="1" id="KW-0812">Transmembrane</keyword>
<name>A0A5B9MIF1_9BACT</name>
<feature type="transmembrane region" description="Helical" evidence="1">
    <location>
        <begin position="102"/>
        <end position="120"/>
    </location>
</feature>
<protein>
    <submittedName>
        <fullName evidence="3">EamA-like transporter family protein</fullName>
    </submittedName>
</protein>
<reference evidence="3 4" key="1">
    <citation type="submission" date="2019-02" db="EMBL/GenBank/DDBJ databases">
        <title>Planctomycetal bacteria perform biofilm scaping via a novel small molecule.</title>
        <authorList>
            <person name="Jeske O."/>
            <person name="Boedeker C."/>
            <person name="Wiegand S."/>
            <person name="Breitling P."/>
            <person name="Kallscheuer N."/>
            <person name="Jogler M."/>
            <person name="Rohde M."/>
            <person name="Petersen J."/>
            <person name="Medema M.H."/>
            <person name="Surup F."/>
            <person name="Jogler C."/>
        </authorList>
    </citation>
    <scope>NUCLEOTIDE SEQUENCE [LARGE SCALE GENOMIC DNA]</scope>
    <source>
        <strain evidence="3 4">Mal15</strain>
    </source>
</reference>
<dbReference type="Proteomes" id="UP000321353">
    <property type="component" value="Chromosome"/>
</dbReference>
<feature type="transmembrane region" description="Helical" evidence="1">
    <location>
        <begin position="207"/>
        <end position="230"/>
    </location>
</feature>
<dbReference type="EMBL" id="CP036264">
    <property type="protein sequence ID" value="QEF99776.1"/>
    <property type="molecule type" value="Genomic_DNA"/>
</dbReference>
<dbReference type="InterPro" id="IPR037185">
    <property type="entry name" value="EmrE-like"/>
</dbReference>
<keyword evidence="1" id="KW-1133">Transmembrane helix</keyword>
<dbReference type="PANTHER" id="PTHR22911:SF79">
    <property type="entry name" value="MOBA-LIKE NTP TRANSFERASE DOMAIN-CONTAINING PROTEIN"/>
    <property type="match status" value="1"/>
</dbReference>
<dbReference type="GO" id="GO:0016020">
    <property type="term" value="C:membrane"/>
    <property type="evidence" value="ECO:0007669"/>
    <property type="project" value="InterPro"/>
</dbReference>
<organism evidence="3 4">
    <name type="scientific">Stieleria maiorica</name>
    <dbReference type="NCBI Taxonomy" id="2795974"/>
    <lineage>
        <taxon>Bacteria</taxon>
        <taxon>Pseudomonadati</taxon>
        <taxon>Planctomycetota</taxon>
        <taxon>Planctomycetia</taxon>
        <taxon>Pirellulales</taxon>
        <taxon>Pirellulaceae</taxon>
        <taxon>Stieleria</taxon>
    </lineage>
</organism>
<feature type="transmembrane region" description="Helical" evidence="1">
    <location>
        <begin position="151"/>
        <end position="171"/>
    </location>
</feature>
<gene>
    <name evidence="3" type="ORF">Mal15_38430</name>
</gene>
<feature type="transmembrane region" description="Helical" evidence="1">
    <location>
        <begin position="183"/>
        <end position="201"/>
    </location>
</feature>
<dbReference type="KEGG" id="smam:Mal15_38430"/>
<dbReference type="PANTHER" id="PTHR22911">
    <property type="entry name" value="ACYL-MALONYL CONDENSING ENZYME-RELATED"/>
    <property type="match status" value="1"/>
</dbReference>
<feature type="transmembrane region" description="Helical" evidence="1">
    <location>
        <begin position="12"/>
        <end position="33"/>
    </location>
</feature>
<keyword evidence="4" id="KW-1185">Reference proteome</keyword>
<sequence>MSAERDLRSGDAWQGRGLIVLAAVMWSMSGFFAKAPWFDGWPEESRGALLAFFRSFFALIILAPLVRRVEFRWAMIPMTICFALMVWSFMSAMVYVSAASVIWLQYLSPAWVMLGAVTILKDRVGIADVRMFLFCIAGVALIVVMELRDGGHLWATLLAILSGITFAGVVLSMRSMSDVDSAWLITLNHAAAVILLFPWAWSTHQTIQASAYLALGAFGVIQMSIPYILFARGLRRVASAEASMLILIEPVLVPIWVYIAWRHHPSYDPPQWWTLVGGGMIFAGLAQRYLPAVLRNARRRNA</sequence>
<dbReference type="RefSeq" id="WP_147869130.1">
    <property type="nucleotide sequence ID" value="NZ_CP036264.1"/>
</dbReference>
<feature type="transmembrane region" description="Helical" evidence="1">
    <location>
        <begin position="242"/>
        <end position="260"/>
    </location>
</feature>